<evidence type="ECO:0000313" key="3">
    <source>
        <dbReference type="Proteomes" id="UP001558652"/>
    </source>
</evidence>
<sequence length="101" mass="11337">MASKRRNMFHKNKTKETTEKGRLVGRQVGNRACPVRLSVLLREHVSIGTFKWATVKEQPQKVKVGHNLHHEIALAGANIIGGKNQLLGDDIFRCKDAGWLP</sequence>
<accession>A0ABD0YFA3</accession>
<gene>
    <name evidence="2" type="ORF">AAG570_004326</name>
</gene>
<dbReference type="Proteomes" id="UP001558652">
    <property type="component" value="Unassembled WGS sequence"/>
</dbReference>
<protein>
    <submittedName>
        <fullName evidence="2">Uncharacterized protein</fullName>
    </submittedName>
</protein>
<name>A0ABD0YFA3_9HEMI</name>
<feature type="compositionally biased region" description="Basic residues" evidence="1">
    <location>
        <begin position="1"/>
        <end position="13"/>
    </location>
</feature>
<dbReference type="AlphaFoldDB" id="A0ABD0YFA3"/>
<organism evidence="2 3">
    <name type="scientific">Ranatra chinensis</name>
    <dbReference type="NCBI Taxonomy" id="642074"/>
    <lineage>
        <taxon>Eukaryota</taxon>
        <taxon>Metazoa</taxon>
        <taxon>Ecdysozoa</taxon>
        <taxon>Arthropoda</taxon>
        <taxon>Hexapoda</taxon>
        <taxon>Insecta</taxon>
        <taxon>Pterygota</taxon>
        <taxon>Neoptera</taxon>
        <taxon>Paraneoptera</taxon>
        <taxon>Hemiptera</taxon>
        <taxon>Heteroptera</taxon>
        <taxon>Panheteroptera</taxon>
        <taxon>Nepomorpha</taxon>
        <taxon>Nepidae</taxon>
        <taxon>Ranatrinae</taxon>
        <taxon>Ranatra</taxon>
    </lineage>
</organism>
<proteinExistence type="predicted"/>
<dbReference type="EMBL" id="JBFDAA010000016">
    <property type="protein sequence ID" value="KAL1116998.1"/>
    <property type="molecule type" value="Genomic_DNA"/>
</dbReference>
<comment type="caution">
    <text evidence="2">The sequence shown here is derived from an EMBL/GenBank/DDBJ whole genome shotgun (WGS) entry which is preliminary data.</text>
</comment>
<feature type="region of interest" description="Disordered" evidence="1">
    <location>
        <begin position="1"/>
        <end position="25"/>
    </location>
</feature>
<keyword evidence="3" id="KW-1185">Reference proteome</keyword>
<evidence type="ECO:0000256" key="1">
    <source>
        <dbReference type="SAM" id="MobiDB-lite"/>
    </source>
</evidence>
<reference evidence="2 3" key="1">
    <citation type="submission" date="2024-07" db="EMBL/GenBank/DDBJ databases">
        <title>Chromosome-level genome assembly of the water stick insect Ranatra chinensis (Heteroptera: Nepidae).</title>
        <authorList>
            <person name="Liu X."/>
        </authorList>
    </citation>
    <scope>NUCLEOTIDE SEQUENCE [LARGE SCALE GENOMIC DNA]</scope>
    <source>
        <strain evidence="2">Cailab_2021Rc</strain>
        <tissue evidence="2">Muscle</tissue>
    </source>
</reference>
<evidence type="ECO:0000313" key="2">
    <source>
        <dbReference type="EMBL" id="KAL1116998.1"/>
    </source>
</evidence>